<dbReference type="GO" id="GO:0005886">
    <property type="term" value="C:plasma membrane"/>
    <property type="evidence" value="ECO:0007669"/>
    <property type="project" value="UniProtKB-SubCell"/>
</dbReference>
<keyword evidence="4" id="KW-0812">Transmembrane</keyword>
<feature type="transmembrane region" description="Helical" evidence="4">
    <location>
        <begin position="92"/>
        <end position="110"/>
    </location>
</feature>
<proteinExistence type="inferred from homology"/>
<protein>
    <recommendedName>
        <fullName evidence="5">CAAX prenyl protease 2/Lysostaphin resistance protein A-like domain-containing protein</fullName>
    </recommendedName>
</protein>
<feature type="transmembrane region" description="Helical" evidence="4">
    <location>
        <begin position="153"/>
        <end position="170"/>
    </location>
</feature>
<dbReference type="EMBL" id="JXKC01000006">
    <property type="protein sequence ID" value="PCS18160.1"/>
    <property type="molecule type" value="Genomic_DNA"/>
</dbReference>
<feature type="transmembrane region" description="Helical" evidence="4">
    <location>
        <begin position="182"/>
        <end position="199"/>
    </location>
</feature>
<dbReference type="GO" id="GO:0080120">
    <property type="term" value="P:CAAX-box protein maturation"/>
    <property type="evidence" value="ECO:0007669"/>
    <property type="project" value="UniProtKB-ARBA"/>
</dbReference>
<evidence type="ECO:0000256" key="2">
    <source>
        <dbReference type="ARBA" id="ARBA00009067"/>
    </source>
</evidence>
<evidence type="ECO:0000256" key="4">
    <source>
        <dbReference type="SAM" id="Phobius"/>
    </source>
</evidence>
<evidence type="ECO:0000256" key="1">
    <source>
        <dbReference type="ARBA" id="ARBA00004651"/>
    </source>
</evidence>
<dbReference type="GO" id="GO:0004175">
    <property type="term" value="F:endopeptidase activity"/>
    <property type="evidence" value="ECO:0007669"/>
    <property type="project" value="UniProtKB-ARBA"/>
</dbReference>
<dbReference type="AlphaFoldDB" id="A0A2A5SSP5"/>
<evidence type="ECO:0000313" key="6">
    <source>
        <dbReference type="EMBL" id="PCS18160.1"/>
    </source>
</evidence>
<dbReference type="PANTHER" id="PTHR39430:SF1">
    <property type="entry name" value="PROTEASE"/>
    <property type="match status" value="1"/>
</dbReference>
<reference evidence="6 7" key="1">
    <citation type="submission" date="2014-12" db="EMBL/GenBank/DDBJ databases">
        <title>Draft genome sequences of 10 type strains of Lactococcus.</title>
        <authorList>
            <person name="Sun Z."/>
            <person name="Zhong Z."/>
            <person name="Liu W."/>
            <person name="Zhang W."/>
            <person name="Zhang H."/>
        </authorList>
    </citation>
    <scope>NUCLEOTIDE SEQUENCE [LARGE SCALE GENOMIC DNA]</scope>
    <source>
        <strain evidence="6 7">DSM 21502</strain>
    </source>
</reference>
<dbReference type="Pfam" id="PF02517">
    <property type="entry name" value="Rce1-like"/>
    <property type="match status" value="1"/>
</dbReference>
<keyword evidence="3" id="KW-1003">Cell membrane</keyword>
<feature type="transmembrane region" description="Helical" evidence="4">
    <location>
        <begin position="289"/>
        <end position="308"/>
    </location>
</feature>
<evidence type="ECO:0000259" key="5">
    <source>
        <dbReference type="Pfam" id="PF02517"/>
    </source>
</evidence>
<comment type="caution">
    <text evidence="6">The sequence shown here is derived from an EMBL/GenBank/DDBJ whole genome shotgun (WGS) entry which is preliminary data.</text>
</comment>
<name>A0A2A5SSP5_LACLC</name>
<comment type="subcellular location">
    <subcellularLocation>
        <location evidence="1">Cell membrane</location>
        <topology evidence="1">Multi-pass membrane protein</topology>
    </subcellularLocation>
</comment>
<gene>
    <name evidence="6" type="ORF">RU92_GL002266</name>
</gene>
<comment type="similarity">
    <text evidence="2">Belongs to the UPF0177 family.</text>
</comment>
<keyword evidence="4" id="KW-0472">Membrane</keyword>
<feature type="transmembrane region" description="Helical" evidence="4">
    <location>
        <begin position="236"/>
        <end position="255"/>
    </location>
</feature>
<feature type="transmembrane region" description="Helical" evidence="4">
    <location>
        <begin position="353"/>
        <end position="372"/>
    </location>
</feature>
<feature type="transmembrane region" description="Helical" evidence="4">
    <location>
        <begin position="116"/>
        <end position="132"/>
    </location>
</feature>
<sequence length="387" mass="43727">MSKFINIKRGFSMKKYISVISVFAIWLIYLLGLNPILEAFGIINWLHSLGQFSSLTSIIVQEIPIILILLLLNHFFWHQKLLFKAYNWKKSIGMLVVPLLMFIAGLIIALSKQASVSYIFLAIVATLLIGLAEELTFRGLIFGILVKNSKNKIIAPLFVSSILFGLTHLVNLRHQPLNNTMIQVLAVMAFGLFAAVVYMKTSNLLFAIFVHAMNDFMAIMVSSGRLSSQQTNPLNILYEWFVFGILAFALFYTGWSQREKFISAIQNRTPQFTIHELPTLAKNSTFRRIFALLSMLYGLLILPSILLFSKISAAASSQAEIADKMMPFYLLFLLGIALYVFLIIFFDFHLGNLCWLFFPYIGGPIFALLALVNGAKPLNRKSNSIKK</sequence>
<dbReference type="PANTHER" id="PTHR39430">
    <property type="entry name" value="MEMBRANE-ASSOCIATED PROTEASE-RELATED"/>
    <property type="match status" value="1"/>
</dbReference>
<feature type="transmembrane region" description="Helical" evidence="4">
    <location>
        <begin position="49"/>
        <end position="72"/>
    </location>
</feature>
<dbReference type="Proteomes" id="UP000218711">
    <property type="component" value="Unassembled WGS sequence"/>
</dbReference>
<keyword evidence="4" id="KW-1133">Transmembrane helix</keyword>
<evidence type="ECO:0000313" key="7">
    <source>
        <dbReference type="Proteomes" id="UP000218711"/>
    </source>
</evidence>
<feature type="transmembrane region" description="Helical" evidence="4">
    <location>
        <begin position="16"/>
        <end position="37"/>
    </location>
</feature>
<feature type="transmembrane region" description="Helical" evidence="4">
    <location>
        <begin position="204"/>
        <end position="224"/>
    </location>
</feature>
<organism evidence="6 7">
    <name type="scientific">Lactococcus cremoris subsp. tructae</name>
    <dbReference type="NCBI Taxonomy" id="542833"/>
    <lineage>
        <taxon>Bacteria</taxon>
        <taxon>Bacillati</taxon>
        <taxon>Bacillota</taxon>
        <taxon>Bacilli</taxon>
        <taxon>Lactobacillales</taxon>
        <taxon>Streptococcaceae</taxon>
        <taxon>Lactococcus</taxon>
    </lineage>
</organism>
<feature type="transmembrane region" description="Helical" evidence="4">
    <location>
        <begin position="328"/>
        <end position="346"/>
    </location>
</feature>
<dbReference type="InterPro" id="IPR003675">
    <property type="entry name" value="Rce1/LyrA-like_dom"/>
</dbReference>
<evidence type="ECO:0000256" key="3">
    <source>
        <dbReference type="ARBA" id="ARBA00022475"/>
    </source>
</evidence>
<accession>A0A2A5SSP5</accession>
<feature type="domain" description="CAAX prenyl protease 2/Lysostaphin resistance protein A-like" evidence="5">
    <location>
        <begin position="117"/>
        <end position="217"/>
    </location>
</feature>